<name>A0A1B7XFM8_9BACT</name>
<feature type="domain" description="ABC transporter" evidence="14">
    <location>
        <begin position="4"/>
        <end position="242"/>
    </location>
</feature>
<accession>A0A1B7XFM8</accession>
<dbReference type="InterPro" id="IPR025857">
    <property type="entry name" value="MacB_PCD"/>
</dbReference>
<keyword evidence="9 13" id="KW-1133">Transmembrane helix</keyword>
<dbReference type="GO" id="GO:0005524">
    <property type="term" value="F:ATP binding"/>
    <property type="evidence" value="ECO:0007669"/>
    <property type="project" value="UniProtKB-KW"/>
</dbReference>
<comment type="caution">
    <text evidence="15">The sequence shown here is derived from an EMBL/GenBank/DDBJ whole genome shotgun (WGS) entry which is preliminary data.</text>
</comment>
<sequence>MPIISLRNVTKVVESGGEKIPILQNISLDIEDGEFIAIIGQSGSGKSSLLNLLGCLDVPDSGSYLLGDRDIFSLTSAEQAAVRSTSFGFIFQQYLLLDALSVQDNVSLPGVYSGMPRAKRRALSSELLSQLGVLEKSQSSPHELSGGQQQRVCIARALFNGAKIILADEPTGALDSKNGARVIETLRSLNKQGRTVVLVTHDTVLAQSADRVIQISDGKIVEEQTHAEARERSAAGRSVFSSMVHWRHFVFEVYMMALRAIKAHRIRSILTCLSILIGIASFVFVMALGEASEKQIVEDLQNLGSNVLTIFPGEGFGSLKHWQKNCLTLRDSQRLSRQNYVLGVSPVMKQTGRLVSRGYEAGGEIIGVNTSYFEAQKINLETGRLFTGKEVAGSASVVIIGAEARKVLFPFNEKIVGHVLFFAGVPLRIIGVAQEQRTPFLASDSLMVWVPHSTMQHKITGTAPISFMTVQLKPDVAAQSAEKQITSLLVRAHGMKKDFFIFNSDQLQKTVRRSANTLSLLMQCISFVSLLVGGVGVMNIMFVSVAERTREIGVCMALGARRQQICMQFLTEAIMLCFIGGALGVISAFGANTLYATVMLRSPLTYSVWIIACAFACATVIGFISGIIPAIRASKLQPVTALRYE</sequence>
<protein>
    <recommendedName>
        <fullName evidence="12">Pyoverdine export ATP-binding/permease protein PvdT</fullName>
    </recommendedName>
</protein>
<evidence type="ECO:0000256" key="9">
    <source>
        <dbReference type="ARBA" id="ARBA00022989"/>
    </source>
</evidence>
<reference evidence="15 16" key="1">
    <citation type="submission" date="2015-01" db="EMBL/GenBank/DDBJ databases">
        <title>Desulfovibrio sp. JC271 draft genome sequence.</title>
        <authorList>
            <person name="Shivani Y."/>
            <person name="Subhash Y."/>
            <person name="Sasikala C."/>
            <person name="Ramana C.V."/>
        </authorList>
    </citation>
    <scope>NUCLEOTIDE SEQUENCE [LARGE SCALE GENOMIC DNA]</scope>
    <source>
        <strain evidence="15 16">JC271</strain>
    </source>
</reference>
<keyword evidence="8" id="KW-1278">Translocase</keyword>
<dbReference type="GO" id="GO:0005886">
    <property type="term" value="C:plasma membrane"/>
    <property type="evidence" value="ECO:0007669"/>
    <property type="project" value="UniProtKB-SubCell"/>
</dbReference>
<dbReference type="GO" id="GO:0022857">
    <property type="term" value="F:transmembrane transporter activity"/>
    <property type="evidence" value="ECO:0007669"/>
    <property type="project" value="TreeGrafter"/>
</dbReference>
<feature type="transmembrane region" description="Helical" evidence="13">
    <location>
        <begin position="520"/>
        <end position="545"/>
    </location>
</feature>
<evidence type="ECO:0000256" key="13">
    <source>
        <dbReference type="SAM" id="Phobius"/>
    </source>
</evidence>
<organism evidence="15 16">
    <name type="scientific">Halodesulfovibrio spirochaetisodalis</name>
    <dbReference type="NCBI Taxonomy" id="1560234"/>
    <lineage>
        <taxon>Bacteria</taxon>
        <taxon>Pseudomonadati</taxon>
        <taxon>Thermodesulfobacteriota</taxon>
        <taxon>Desulfovibrionia</taxon>
        <taxon>Desulfovibrionales</taxon>
        <taxon>Desulfovibrionaceae</taxon>
        <taxon>Halodesulfovibrio</taxon>
    </lineage>
</organism>
<dbReference type="InterPro" id="IPR017871">
    <property type="entry name" value="ABC_transporter-like_CS"/>
</dbReference>
<dbReference type="FunFam" id="3.40.50.300:FF:000032">
    <property type="entry name" value="Export ABC transporter ATP-binding protein"/>
    <property type="match status" value="1"/>
</dbReference>
<proteinExistence type="inferred from homology"/>
<dbReference type="Proteomes" id="UP000091979">
    <property type="component" value="Unassembled WGS sequence"/>
</dbReference>
<evidence type="ECO:0000256" key="10">
    <source>
        <dbReference type="ARBA" id="ARBA00023136"/>
    </source>
</evidence>
<keyword evidence="6" id="KW-0547">Nucleotide-binding</keyword>
<evidence type="ECO:0000256" key="7">
    <source>
        <dbReference type="ARBA" id="ARBA00022840"/>
    </source>
</evidence>
<feature type="transmembrane region" description="Helical" evidence="13">
    <location>
        <begin position="269"/>
        <end position="289"/>
    </location>
</feature>
<keyword evidence="4" id="KW-0997">Cell inner membrane</keyword>
<evidence type="ECO:0000256" key="12">
    <source>
        <dbReference type="ARBA" id="ARBA00041199"/>
    </source>
</evidence>
<dbReference type="PANTHER" id="PTHR30572">
    <property type="entry name" value="MEMBRANE COMPONENT OF TRANSPORTER-RELATED"/>
    <property type="match status" value="1"/>
</dbReference>
<evidence type="ECO:0000256" key="6">
    <source>
        <dbReference type="ARBA" id="ARBA00022741"/>
    </source>
</evidence>
<dbReference type="STRING" id="1560234.SP90_06345"/>
<evidence type="ECO:0000256" key="2">
    <source>
        <dbReference type="ARBA" id="ARBA00022448"/>
    </source>
</evidence>
<dbReference type="PROSITE" id="PS00211">
    <property type="entry name" value="ABC_TRANSPORTER_1"/>
    <property type="match status" value="1"/>
</dbReference>
<dbReference type="Pfam" id="PF12704">
    <property type="entry name" value="MacB_PCD"/>
    <property type="match status" value="1"/>
</dbReference>
<feature type="transmembrane region" description="Helical" evidence="13">
    <location>
        <begin position="606"/>
        <end position="628"/>
    </location>
</feature>
<dbReference type="PATRIC" id="fig|1560234.3.peg.3244"/>
<feature type="transmembrane region" description="Helical" evidence="13">
    <location>
        <begin position="565"/>
        <end position="586"/>
    </location>
</feature>
<keyword evidence="7" id="KW-0067">ATP-binding</keyword>
<dbReference type="InterPro" id="IPR017911">
    <property type="entry name" value="MacB-like_ATP-bd"/>
</dbReference>
<dbReference type="InterPro" id="IPR003439">
    <property type="entry name" value="ABC_transporter-like_ATP-bd"/>
</dbReference>
<evidence type="ECO:0000256" key="5">
    <source>
        <dbReference type="ARBA" id="ARBA00022692"/>
    </source>
</evidence>
<dbReference type="PROSITE" id="PS50893">
    <property type="entry name" value="ABC_TRANSPORTER_2"/>
    <property type="match status" value="1"/>
</dbReference>
<dbReference type="EMBL" id="JXMS01000008">
    <property type="protein sequence ID" value="OBQ54079.1"/>
    <property type="molecule type" value="Genomic_DNA"/>
</dbReference>
<keyword evidence="16" id="KW-1185">Reference proteome</keyword>
<evidence type="ECO:0000256" key="3">
    <source>
        <dbReference type="ARBA" id="ARBA00022475"/>
    </source>
</evidence>
<dbReference type="Pfam" id="PF00005">
    <property type="entry name" value="ABC_tran"/>
    <property type="match status" value="1"/>
</dbReference>
<dbReference type="InterPro" id="IPR003593">
    <property type="entry name" value="AAA+_ATPase"/>
</dbReference>
<dbReference type="AlphaFoldDB" id="A0A1B7XFM8"/>
<evidence type="ECO:0000256" key="1">
    <source>
        <dbReference type="ARBA" id="ARBA00004429"/>
    </source>
</evidence>
<evidence type="ECO:0000259" key="14">
    <source>
        <dbReference type="PROSITE" id="PS50893"/>
    </source>
</evidence>
<dbReference type="PANTHER" id="PTHR30572:SF14">
    <property type="entry name" value="MACROLIDE EXPORT ATP-BINDING_PERMEASE PROTEIN MACB"/>
    <property type="match status" value="1"/>
</dbReference>
<evidence type="ECO:0000256" key="11">
    <source>
        <dbReference type="ARBA" id="ARBA00038388"/>
    </source>
</evidence>
<evidence type="ECO:0000256" key="4">
    <source>
        <dbReference type="ARBA" id="ARBA00022519"/>
    </source>
</evidence>
<dbReference type="GO" id="GO:0098796">
    <property type="term" value="C:membrane protein complex"/>
    <property type="evidence" value="ECO:0007669"/>
    <property type="project" value="UniProtKB-ARBA"/>
</dbReference>
<keyword evidence="3" id="KW-1003">Cell membrane</keyword>
<evidence type="ECO:0000256" key="8">
    <source>
        <dbReference type="ARBA" id="ARBA00022967"/>
    </source>
</evidence>
<keyword evidence="10 13" id="KW-0472">Membrane</keyword>
<dbReference type="Gene3D" id="3.40.50.300">
    <property type="entry name" value="P-loop containing nucleotide triphosphate hydrolases"/>
    <property type="match status" value="1"/>
</dbReference>
<dbReference type="GO" id="GO:0016887">
    <property type="term" value="F:ATP hydrolysis activity"/>
    <property type="evidence" value="ECO:0007669"/>
    <property type="project" value="InterPro"/>
</dbReference>
<dbReference type="SMART" id="SM00382">
    <property type="entry name" value="AAA"/>
    <property type="match status" value="1"/>
</dbReference>
<keyword evidence="5 13" id="KW-0812">Transmembrane</keyword>
<evidence type="ECO:0000313" key="15">
    <source>
        <dbReference type="EMBL" id="OBQ54079.1"/>
    </source>
</evidence>
<comment type="similarity">
    <text evidence="11">Belongs to the ABC transporter superfamily. Macrolide exporter (TC 3.A.1.122) family.</text>
</comment>
<dbReference type="SUPFAM" id="SSF52540">
    <property type="entry name" value="P-loop containing nucleoside triphosphate hydrolases"/>
    <property type="match status" value="1"/>
</dbReference>
<dbReference type="OrthoDB" id="9802264at2"/>
<dbReference type="RefSeq" id="WP_066853716.1">
    <property type="nucleotide sequence ID" value="NZ_JXMS01000008.1"/>
</dbReference>
<dbReference type="InterPro" id="IPR027417">
    <property type="entry name" value="P-loop_NTPase"/>
</dbReference>
<keyword evidence="2" id="KW-0813">Transport</keyword>
<dbReference type="Pfam" id="PF02687">
    <property type="entry name" value="FtsX"/>
    <property type="match status" value="1"/>
</dbReference>
<dbReference type="InterPro" id="IPR003838">
    <property type="entry name" value="ABC3_permease_C"/>
</dbReference>
<gene>
    <name evidence="15" type="ORF">SP90_06345</name>
</gene>
<evidence type="ECO:0000313" key="16">
    <source>
        <dbReference type="Proteomes" id="UP000091979"/>
    </source>
</evidence>
<dbReference type="CDD" id="cd03255">
    <property type="entry name" value="ABC_MJ0796_LolCDE_FtsE"/>
    <property type="match status" value="1"/>
</dbReference>
<comment type="subcellular location">
    <subcellularLocation>
        <location evidence="1">Cell inner membrane</location>
        <topology evidence="1">Multi-pass membrane protein</topology>
    </subcellularLocation>
</comment>
<dbReference type="InterPro" id="IPR050250">
    <property type="entry name" value="Macrolide_Exporter_MacB"/>
</dbReference>